<dbReference type="EC" id="4.1.1.20" evidence="10 12"/>
<feature type="binding site" evidence="12">
    <location>
        <position position="359"/>
    </location>
    <ligand>
        <name>substrate</name>
    </ligand>
</feature>
<dbReference type="CDD" id="cd06828">
    <property type="entry name" value="PLPDE_III_DapDC"/>
    <property type="match status" value="1"/>
</dbReference>
<dbReference type="RefSeq" id="WP_148818178.1">
    <property type="nucleotide sequence ID" value="NZ_CP043046.1"/>
</dbReference>
<dbReference type="PANTHER" id="PTHR43727:SF2">
    <property type="entry name" value="GROUP IV DECARBOXYLASE"/>
    <property type="match status" value="1"/>
</dbReference>
<comment type="subunit">
    <text evidence="12">Homodimer.</text>
</comment>
<name>A0A5C0B7I6_9BURK</name>
<gene>
    <name evidence="12 17" type="primary">lysA</name>
    <name evidence="17" type="ORF">FXN63_24810</name>
</gene>
<evidence type="ECO:0000256" key="8">
    <source>
        <dbReference type="ARBA" id="ARBA00060643"/>
    </source>
</evidence>
<evidence type="ECO:0000256" key="12">
    <source>
        <dbReference type="HAMAP-Rule" id="MF_02120"/>
    </source>
</evidence>
<feature type="binding site" evidence="12">
    <location>
        <begin position="289"/>
        <end position="292"/>
    </location>
    <ligand>
        <name>pyridoxal 5'-phosphate</name>
        <dbReference type="ChEBI" id="CHEBI:597326"/>
    </ligand>
</feature>
<keyword evidence="4 12" id="KW-0663">Pyridoxal phosphate</keyword>
<evidence type="ECO:0000256" key="5">
    <source>
        <dbReference type="ARBA" id="ARBA00023154"/>
    </source>
</evidence>
<evidence type="ECO:0000256" key="4">
    <source>
        <dbReference type="ARBA" id="ARBA00022898"/>
    </source>
</evidence>
<dbReference type="PRINTS" id="PR01181">
    <property type="entry name" value="DAPDCRBXLASE"/>
</dbReference>
<feature type="domain" description="Orn/DAP/Arg decarboxylase 2 N-terminal" evidence="16">
    <location>
        <begin position="49"/>
        <end position="295"/>
    </location>
</feature>
<dbReference type="GO" id="GO:0030170">
    <property type="term" value="F:pyridoxal phosphate binding"/>
    <property type="evidence" value="ECO:0007669"/>
    <property type="project" value="UniProtKB-UniRule"/>
</dbReference>
<comment type="catalytic activity">
    <reaction evidence="7 12 14">
        <text>meso-2,6-diaminopimelate + H(+) = L-lysine + CO2</text>
        <dbReference type="Rhea" id="RHEA:15101"/>
        <dbReference type="ChEBI" id="CHEBI:15378"/>
        <dbReference type="ChEBI" id="CHEBI:16526"/>
        <dbReference type="ChEBI" id="CHEBI:32551"/>
        <dbReference type="ChEBI" id="CHEBI:57791"/>
        <dbReference type="EC" id="4.1.1.20"/>
    </reaction>
</comment>
<dbReference type="PROSITE" id="PS00879">
    <property type="entry name" value="ODR_DC_2_2"/>
    <property type="match status" value="1"/>
</dbReference>
<dbReference type="SUPFAM" id="SSF50621">
    <property type="entry name" value="Alanine racemase C-terminal domain-like"/>
    <property type="match status" value="1"/>
</dbReference>
<dbReference type="InterPro" id="IPR022644">
    <property type="entry name" value="De-COase2_N"/>
</dbReference>
<feature type="active site" description="Proton donor" evidence="13">
    <location>
        <position position="358"/>
    </location>
</feature>
<dbReference type="InterPro" id="IPR022643">
    <property type="entry name" value="De-COase2_C"/>
</dbReference>
<comment type="function">
    <text evidence="12">Specifically catalyzes the decarboxylation of meso-diaminopimelate (meso-DAP) to L-lysine.</text>
</comment>
<keyword evidence="18" id="KW-1185">Reference proteome</keyword>
<feature type="modified residue" description="N6-(pyridoxal phosphate)lysine" evidence="12 13">
    <location>
        <position position="73"/>
    </location>
</feature>
<evidence type="ECO:0000256" key="14">
    <source>
        <dbReference type="RuleBase" id="RU003738"/>
    </source>
</evidence>
<comment type="cofactor">
    <cofactor evidence="1 12 13 14">
        <name>pyridoxal 5'-phosphate</name>
        <dbReference type="ChEBI" id="CHEBI:597326"/>
    </cofactor>
</comment>
<evidence type="ECO:0000256" key="10">
    <source>
        <dbReference type="ARBA" id="ARBA00066427"/>
    </source>
</evidence>
<evidence type="ECO:0000256" key="3">
    <source>
        <dbReference type="ARBA" id="ARBA00022793"/>
    </source>
</evidence>
<feature type="binding site" evidence="12">
    <location>
        <position position="386"/>
    </location>
    <ligand>
        <name>pyridoxal 5'-phosphate</name>
        <dbReference type="ChEBI" id="CHEBI:597326"/>
    </ligand>
</feature>
<evidence type="ECO:0000259" key="15">
    <source>
        <dbReference type="Pfam" id="PF00278"/>
    </source>
</evidence>
<keyword evidence="5 12" id="KW-0457">Lysine biosynthesis</keyword>
<evidence type="ECO:0000256" key="1">
    <source>
        <dbReference type="ARBA" id="ARBA00001933"/>
    </source>
</evidence>
<organism evidence="17 18">
    <name type="scientific">Pigmentiphaga aceris</name>
    <dbReference type="NCBI Taxonomy" id="1940612"/>
    <lineage>
        <taxon>Bacteria</taxon>
        <taxon>Pseudomonadati</taxon>
        <taxon>Pseudomonadota</taxon>
        <taxon>Betaproteobacteria</taxon>
        <taxon>Burkholderiales</taxon>
        <taxon>Alcaligenaceae</taxon>
        <taxon>Pigmentiphaga</taxon>
    </lineage>
</organism>
<reference evidence="17 18" key="1">
    <citation type="submission" date="2019-08" db="EMBL/GenBank/DDBJ databases">
        <title>Amphibian skin-associated Pigmentiphaga: genome sequence and occurrence across geography and hosts.</title>
        <authorList>
            <person name="Bletz M.C."/>
            <person name="Bunk B."/>
            <person name="Sproeer C."/>
            <person name="Biwer P."/>
            <person name="Reiter S."/>
            <person name="Rabemananjara F.C.E."/>
            <person name="Schulz S."/>
            <person name="Overmann J."/>
            <person name="Vences M."/>
        </authorList>
    </citation>
    <scope>NUCLEOTIDE SEQUENCE [LARGE SCALE GENOMIC DNA]</scope>
    <source>
        <strain evidence="17 18">Mada1488</strain>
    </source>
</reference>
<evidence type="ECO:0000313" key="18">
    <source>
        <dbReference type="Proteomes" id="UP000325161"/>
    </source>
</evidence>
<evidence type="ECO:0000256" key="13">
    <source>
        <dbReference type="PIRSR" id="PIRSR600183-50"/>
    </source>
</evidence>
<evidence type="ECO:0000259" key="16">
    <source>
        <dbReference type="Pfam" id="PF02784"/>
    </source>
</evidence>
<accession>A0A5C0B7I6</accession>
<dbReference type="InterPro" id="IPR022657">
    <property type="entry name" value="De-COase2_CS"/>
</dbReference>
<dbReference type="Pfam" id="PF02784">
    <property type="entry name" value="Orn_Arg_deC_N"/>
    <property type="match status" value="1"/>
</dbReference>
<dbReference type="UniPathway" id="UPA00034">
    <property type="reaction ID" value="UER00027"/>
</dbReference>
<dbReference type="Gene3D" id="2.40.37.10">
    <property type="entry name" value="Lyase, Ornithine Decarboxylase, Chain A, domain 1"/>
    <property type="match status" value="1"/>
</dbReference>
<dbReference type="OrthoDB" id="9802241at2"/>
<dbReference type="PRINTS" id="PR01179">
    <property type="entry name" value="ODADCRBXLASE"/>
</dbReference>
<comment type="pathway">
    <text evidence="8 12 14">Amino-acid biosynthesis; L-lysine biosynthesis via DAP pathway; L-lysine from DL-2,6-diaminopimelate: step 1/1.</text>
</comment>
<proteinExistence type="inferred from homology"/>
<dbReference type="GO" id="GO:0008836">
    <property type="term" value="F:diaminopimelate decarboxylase activity"/>
    <property type="evidence" value="ECO:0007669"/>
    <property type="project" value="UniProtKB-UniRule"/>
</dbReference>
<sequence>MTSASIAFPTPVGAPHFAYRNGTLYAEDVAITGLVEQLGSPLYVYSRAALRAAYEAYRSAIGTRNVLVCYGMKANSNLAVLKEFARMGSGFDIVSAGELRRVLAAGGDPAKVVFSGVGKTAAEMRAGLEAGVMCFNVESLPELLRLSEVAHEMGQRAPVSLRVNPDVDPGTHPYISTGLKENKFGIAIDQAVAAYRTAAALPGIRVVGVDYHIGSQITELSPFLDALDKLLDLADELKAANIHLEHLDLGGGLGIRYDKETTVPAATLIDALFERIEARGYGDRKVVFEPGRSLAGNAGILVTRVEYLKTTEVKNFAIVDAAMNDLIRPTLYDAYHGVLPVSPRDEASRKWDVVGPICESGDWLARDRRIALREGDLLALESAGAYGMVMASNYNTRPRAAEVMVDGDKAYVIRPRETVDELFASESVLP</sequence>
<dbReference type="Gene3D" id="3.20.20.10">
    <property type="entry name" value="Alanine racemase"/>
    <property type="match status" value="1"/>
</dbReference>
<feature type="binding site" evidence="12">
    <location>
        <position position="328"/>
    </location>
    <ligand>
        <name>substrate</name>
    </ligand>
</feature>
<comment type="similarity">
    <text evidence="9 12">Belongs to the Orn/Lys/Arg decarboxylase class-II family. LysA subfamily.</text>
</comment>
<evidence type="ECO:0000256" key="11">
    <source>
        <dbReference type="ARBA" id="ARBA00074972"/>
    </source>
</evidence>
<dbReference type="InterPro" id="IPR002986">
    <property type="entry name" value="DAP_deCOOHase_LysA"/>
</dbReference>
<dbReference type="EMBL" id="CP043046">
    <property type="protein sequence ID" value="QEI08707.1"/>
    <property type="molecule type" value="Genomic_DNA"/>
</dbReference>
<feature type="binding site" evidence="12">
    <location>
        <position position="252"/>
    </location>
    <ligand>
        <name>pyridoxal 5'-phosphate</name>
        <dbReference type="ChEBI" id="CHEBI:597326"/>
    </ligand>
</feature>
<dbReference type="InterPro" id="IPR000183">
    <property type="entry name" value="Orn/DAP/Arg_de-COase"/>
</dbReference>
<evidence type="ECO:0000256" key="6">
    <source>
        <dbReference type="ARBA" id="ARBA00023239"/>
    </source>
</evidence>
<dbReference type="KEGG" id="pacr:FXN63_24810"/>
<feature type="binding site" evidence="12">
    <location>
        <position position="332"/>
    </location>
    <ligand>
        <name>substrate</name>
    </ligand>
</feature>
<dbReference type="InterPro" id="IPR029066">
    <property type="entry name" value="PLP-binding_barrel"/>
</dbReference>
<evidence type="ECO:0000256" key="7">
    <source>
        <dbReference type="ARBA" id="ARBA00050464"/>
    </source>
</evidence>
<feature type="binding site" evidence="12">
    <location>
        <position position="386"/>
    </location>
    <ligand>
        <name>substrate</name>
    </ligand>
</feature>
<dbReference type="InterPro" id="IPR009006">
    <property type="entry name" value="Ala_racemase/Decarboxylase_C"/>
</dbReference>
<evidence type="ECO:0000256" key="2">
    <source>
        <dbReference type="ARBA" id="ARBA00022605"/>
    </source>
</evidence>
<dbReference type="GO" id="GO:0009089">
    <property type="term" value="P:lysine biosynthetic process via diaminopimelate"/>
    <property type="evidence" value="ECO:0007669"/>
    <property type="project" value="UniProtKB-UniRule"/>
</dbReference>
<protein>
    <recommendedName>
        <fullName evidence="11 12">Diaminopimelate decarboxylase</fullName>
        <shortName evidence="12">DAP decarboxylase</shortName>
        <shortName evidence="12">DAPDC</shortName>
        <ecNumber evidence="10 12">4.1.1.20</ecNumber>
    </recommendedName>
</protein>
<dbReference type="FunFam" id="3.20.20.10:FF:000003">
    <property type="entry name" value="Diaminopimelate decarboxylase"/>
    <property type="match status" value="1"/>
</dbReference>
<feature type="binding site" evidence="12">
    <location>
        <position position="292"/>
    </location>
    <ligand>
        <name>substrate</name>
    </ligand>
</feature>
<dbReference type="PANTHER" id="PTHR43727">
    <property type="entry name" value="DIAMINOPIMELATE DECARBOXYLASE"/>
    <property type="match status" value="1"/>
</dbReference>
<dbReference type="Pfam" id="PF00278">
    <property type="entry name" value="Orn_DAP_Arg_deC"/>
    <property type="match status" value="1"/>
</dbReference>
<keyword evidence="3 12" id="KW-0210">Decarboxylase</keyword>
<dbReference type="AlphaFoldDB" id="A0A5C0B7I6"/>
<evidence type="ECO:0000256" key="9">
    <source>
        <dbReference type="ARBA" id="ARBA00060983"/>
    </source>
</evidence>
<dbReference type="NCBIfam" id="TIGR01048">
    <property type="entry name" value="lysA"/>
    <property type="match status" value="1"/>
</dbReference>
<dbReference type="Proteomes" id="UP000325161">
    <property type="component" value="Chromosome"/>
</dbReference>
<keyword evidence="6 12" id="KW-0456">Lyase</keyword>
<keyword evidence="2 12" id="KW-0028">Amino-acid biosynthesis</keyword>
<dbReference type="HAMAP" id="MF_02120">
    <property type="entry name" value="LysA"/>
    <property type="match status" value="1"/>
</dbReference>
<evidence type="ECO:0000313" key="17">
    <source>
        <dbReference type="EMBL" id="QEI08707.1"/>
    </source>
</evidence>
<dbReference type="SUPFAM" id="SSF51419">
    <property type="entry name" value="PLP-binding barrel"/>
    <property type="match status" value="1"/>
</dbReference>
<dbReference type="FunFam" id="2.40.37.10:FF:000003">
    <property type="entry name" value="Diaminopimelate decarboxylase"/>
    <property type="match status" value="1"/>
</dbReference>
<feature type="domain" description="Orn/DAP/Arg decarboxylase 2 C-terminal" evidence="15">
    <location>
        <begin position="43"/>
        <end position="384"/>
    </location>
</feature>